<dbReference type="InterPro" id="IPR050659">
    <property type="entry name" value="Peptidase_M24B"/>
</dbReference>
<dbReference type="SUPFAM" id="SSF55920">
    <property type="entry name" value="Creatinase/aminopeptidase"/>
    <property type="match status" value="1"/>
</dbReference>
<dbReference type="EC" id="3.4.13.9" evidence="3"/>
<dbReference type="PANTHER" id="PTHR46112">
    <property type="entry name" value="AMINOPEPTIDASE"/>
    <property type="match status" value="1"/>
</dbReference>
<reference evidence="3 4" key="1">
    <citation type="submission" date="2019-02" db="EMBL/GenBank/DDBJ databases">
        <title>Deep-cultivation of Planctomycetes and their phenomic and genomic characterization uncovers novel biology.</title>
        <authorList>
            <person name="Wiegand S."/>
            <person name="Jogler M."/>
            <person name="Boedeker C."/>
            <person name="Pinto D."/>
            <person name="Vollmers J."/>
            <person name="Rivas-Marin E."/>
            <person name="Kohn T."/>
            <person name="Peeters S.H."/>
            <person name="Heuer A."/>
            <person name="Rast P."/>
            <person name="Oberbeckmann S."/>
            <person name="Bunk B."/>
            <person name="Jeske O."/>
            <person name="Meyerdierks A."/>
            <person name="Storesund J.E."/>
            <person name="Kallscheuer N."/>
            <person name="Luecker S."/>
            <person name="Lage O.M."/>
            <person name="Pohl T."/>
            <person name="Merkel B.J."/>
            <person name="Hornburger P."/>
            <person name="Mueller R.-W."/>
            <person name="Bruemmer F."/>
            <person name="Labrenz M."/>
            <person name="Spormann A.M."/>
            <person name="Op den Camp H."/>
            <person name="Overmann J."/>
            <person name="Amann R."/>
            <person name="Jetten M.S.M."/>
            <person name="Mascher T."/>
            <person name="Medema M.H."/>
            <person name="Devos D.P."/>
            <person name="Kaster A.-K."/>
            <person name="Ovreas L."/>
            <person name="Rohde M."/>
            <person name="Galperin M.Y."/>
            <person name="Jogler C."/>
        </authorList>
    </citation>
    <scope>NUCLEOTIDE SEQUENCE [LARGE SCALE GENOMIC DNA]</scope>
    <source>
        <strain evidence="3 4">Pla133</strain>
    </source>
</reference>
<dbReference type="PANTHER" id="PTHR46112:SF2">
    <property type="entry name" value="XAA-PRO AMINOPEPTIDASE P-RELATED"/>
    <property type="match status" value="1"/>
</dbReference>
<dbReference type="Pfam" id="PF01321">
    <property type="entry name" value="Creatinase_N"/>
    <property type="match status" value="1"/>
</dbReference>
<dbReference type="InterPro" id="IPR029149">
    <property type="entry name" value="Creatin/AminoP/Spt16_N"/>
</dbReference>
<organism evidence="3 4">
    <name type="scientific">Engelhardtia mirabilis</name>
    <dbReference type="NCBI Taxonomy" id="2528011"/>
    <lineage>
        <taxon>Bacteria</taxon>
        <taxon>Pseudomonadati</taxon>
        <taxon>Planctomycetota</taxon>
        <taxon>Planctomycetia</taxon>
        <taxon>Planctomycetia incertae sedis</taxon>
        <taxon>Engelhardtia</taxon>
    </lineage>
</organism>
<proteinExistence type="predicted"/>
<protein>
    <submittedName>
        <fullName evidence="3">Xaa-Pro dipeptidase</fullName>
        <ecNumber evidence="3">3.4.13.9</ecNumber>
    </submittedName>
</protein>
<accession>A0A518BR72</accession>
<dbReference type="InterPro" id="IPR000587">
    <property type="entry name" value="Creatinase_N"/>
</dbReference>
<dbReference type="Gene3D" id="3.90.230.10">
    <property type="entry name" value="Creatinase/methionine aminopeptidase superfamily"/>
    <property type="match status" value="1"/>
</dbReference>
<dbReference type="InterPro" id="IPR000994">
    <property type="entry name" value="Pept_M24"/>
</dbReference>
<dbReference type="AlphaFoldDB" id="A0A518BR72"/>
<evidence type="ECO:0000259" key="2">
    <source>
        <dbReference type="Pfam" id="PF01321"/>
    </source>
</evidence>
<keyword evidence="3" id="KW-0224">Dipeptidase</keyword>
<dbReference type="InterPro" id="IPR036005">
    <property type="entry name" value="Creatinase/aminopeptidase-like"/>
</dbReference>
<dbReference type="GO" id="GO:0102009">
    <property type="term" value="F:proline dipeptidase activity"/>
    <property type="evidence" value="ECO:0007669"/>
    <property type="project" value="UniProtKB-EC"/>
</dbReference>
<keyword evidence="3" id="KW-0645">Protease</keyword>
<evidence type="ECO:0000259" key="1">
    <source>
        <dbReference type="Pfam" id="PF00557"/>
    </source>
</evidence>
<dbReference type="KEGG" id="pbap:Pla133_45950"/>
<gene>
    <name evidence="3" type="primary">pepQ</name>
    <name evidence="3" type="ORF">Pla133_45950</name>
</gene>
<keyword evidence="4" id="KW-1185">Reference proteome</keyword>
<evidence type="ECO:0000313" key="3">
    <source>
        <dbReference type="EMBL" id="QDU69475.1"/>
    </source>
</evidence>
<dbReference type="EMBL" id="CP036287">
    <property type="protein sequence ID" value="QDU69475.1"/>
    <property type="molecule type" value="Genomic_DNA"/>
</dbReference>
<keyword evidence="3" id="KW-0378">Hydrolase</keyword>
<feature type="domain" description="Creatinase N-terminal" evidence="2">
    <location>
        <begin position="34"/>
        <end position="144"/>
    </location>
</feature>
<dbReference type="Gene3D" id="3.40.350.10">
    <property type="entry name" value="Creatinase/prolidase N-terminal domain"/>
    <property type="match status" value="1"/>
</dbReference>
<name>A0A518BR72_9BACT</name>
<feature type="domain" description="Peptidase M24" evidence="1">
    <location>
        <begin position="182"/>
        <end position="386"/>
    </location>
</feature>
<dbReference type="Proteomes" id="UP000316921">
    <property type="component" value="Chromosome"/>
</dbReference>
<dbReference type="Pfam" id="PF00557">
    <property type="entry name" value="Peptidase_M24"/>
    <property type="match status" value="1"/>
</dbReference>
<evidence type="ECO:0000313" key="4">
    <source>
        <dbReference type="Proteomes" id="UP000316921"/>
    </source>
</evidence>
<sequence length="403" mass="43263">MEARHTPLIDDDFDELEYGAADLEPISLAERRARVKRLAGLMEDASLTEGTAAGAFLCEPGTTLRYLTGVGGGRSERLFGLVVLASGELLWIAPSFEVERMKRLVAEGPGGEILGWDEHEYAYAPLAAALAERGVETLAVEPELRHVFVHGMGVAMGRDKVLWGGALRQALRGTKDTHELALLRRANELTVRAFNAVEPRVEPGVTARQVAAMITTAQTKLGLESIWNLTLVGPNSAEPHGGTDDTPLAKGDVILIDTGGSLFGYQSDNTRTWVVGGEVPDEVAKVWDVVRAAQMAAFEQIKPGNPCFQVDAAARKVVTDAGFGDGYLHFTHRLGHGIGMDGHEAPYFDGGDPTIMVPGMTFSNEPGIYQRGKFGVRLENIVAVTEDGAECFGGWQAGPSSPR</sequence>
<dbReference type="RefSeq" id="WP_145069396.1">
    <property type="nucleotide sequence ID" value="NZ_CP036287.1"/>
</dbReference>
<dbReference type="SUPFAM" id="SSF53092">
    <property type="entry name" value="Creatinase/prolidase N-terminal domain"/>
    <property type="match status" value="1"/>
</dbReference>